<dbReference type="KEGG" id="lfa:LFA_1060"/>
<dbReference type="InterPro" id="IPR036873">
    <property type="entry name" value="Rhodanese-like_dom_sf"/>
</dbReference>
<dbReference type="Pfam" id="PF00581">
    <property type="entry name" value="Rhodanese"/>
    <property type="match status" value="1"/>
</dbReference>
<dbReference type="RefSeq" id="WP_045095151.1">
    <property type="nucleotide sequence ID" value="NZ_LN614827.1"/>
</dbReference>
<protein>
    <submittedName>
        <fullName evidence="2">Rhodanese domain-containing protein</fullName>
    </submittedName>
</protein>
<reference evidence="3" key="1">
    <citation type="submission" date="2014-09" db="EMBL/GenBank/DDBJ databases">
        <authorList>
            <person name="Gomez-Valero L."/>
        </authorList>
    </citation>
    <scope>NUCLEOTIDE SEQUENCE [LARGE SCALE GENOMIC DNA]</scope>
    <source>
        <strain evidence="3">ATCC700992</strain>
    </source>
</reference>
<gene>
    <name evidence="2" type="ORF">LFA_1060</name>
</gene>
<dbReference type="PANTHER" id="PTHR43031:SF1">
    <property type="entry name" value="PYRIDINE NUCLEOTIDE-DISULPHIDE OXIDOREDUCTASE"/>
    <property type="match status" value="1"/>
</dbReference>
<proteinExistence type="predicted"/>
<dbReference type="AlphaFoldDB" id="A0A098G3C8"/>
<sequence>MKQHSLRFLALVEESRKHIKEITPQELKEKMNNKEQFSLIDVREDHEWTKGHIPTAIHLGKGIIERDIENMIPEMNAPIVVYCSGGFRCALVANTLQQMGYTQVSSLDTGLQGWFDAGYDITRQD</sequence>
<dbReference type="HOGENOM" id="CLU_089574_6_2_6"/>
<dbReference type="OrthoDB" id="9784009at2"/>
<keyword evidence="3" id="KW-1185">Reference proteome</keyword>
<dbReference type="PANTHER" id="PTHR43031">
    <property type="entry name" value="FAD-DEPENDENT OXIDOREDUCTASE"/>
    <property type="match status" value="1"/>
</dbReference>
<dbReference type="EMBL" id="LN614827">
    <property type="protein sequence ID" value="CEG56499.1"/>
    <property type="molecule type" value="Genomic_DNA"/>
</dbReference>
<dbReference type="Proteomes" id="UP000032430">
    <property type="component" value="Chromosome I"/>
</dbReference>
<evidence type="ECO:0000259" key="1">
    <source>
        <dbReference type="PROSITE" id="PS50206"/>
    </source>
</evidence>
<dbReference type="SUPFAM" id="SSF52821">
    <property type="entry name" value="Rhodanese/Cell cycle control phosphatase"/>
    <property type="match status" value="1"/>
</dbReference>
<organism evidence="2 3">
    <name type="scientific">Legionella fallonii LLAP-10</name>
    <dbReference type="NCBI Taxonomy" id="1212491"/>
    <lineage>
        <taxon>Bacteria</taxon>
        <taxon>Pseudomonadati</taxon>
        <taxon>Pseudomonadota</taxon>
        <taxon>Gammaproteobacteria</taxon>
        <taxon>Legionellales</taxon>
        <taxon>Legionellaceae</taxon>
        <taxon>Legionella</taxon>
    </lineage>
</organism>
<dbReference type="InterPro" id="IPR001763">
    <property type="entry name" value="Rhodanese-like_dom"/>
</dbReference>
<dbReference type="CDD" id="cd00158">
    <property type="entry name" value="RHOD"/>
    <property type="match status" value="1"/>
</dbReference>
<accession>A0A098G3C8</accession>
<evidence type="ECO:0000313" key="3">
    <source>
        <dbReference type="Proteomes" id="UP000032430"/>
    </source>
</evidence>
<dbReference type="STRING" id="1212491.LFA_1060"/>
<evidence type="ECO:0000313" key="2">
    <source>
        <dbReference type="EMBL" id="CEG56499.1"/>
    </source>
</evidence>
<name>A0A098G3C8_9GAMM</name>
<dbReference type="InterPro" id="IPR050229">
    <property type="entry name" value="GlpE_sulfurtransferase"/>
</dbReference>
<dbReference type="PROSITE" id="PS50206">
    <property type="entry name" value="RHODANESE_3"/>
    <property type="match status" value="1"/>
</dbReference>
<feature type="domain" description="Rhodanese" evidence="1">
    <location>
        <begin position="33"/>
        <end position="123"/>
    </location>
</feature>
<dbReference type="Gene3D" id="3.40.250.10">
    <property type="entry name" value="Rhodanese-like domain"/>
    <property type="match status" value="1"/>
</dbReference>
<dbReference type="SMART" id="SM00450">
    <property type="entry name" value="RHOD"/>
    <property type="match status" value="1"/>
</dbReference>